<reference evidence="3" key="1">
    <citation type="journal article" date="2014" name="Int. J. Syst. Evol. Microbiol.">
        <title>Complete genome sequence of Corynebacterium casei LMG S-19264T (=DSM 44701T), isolated from a smear-ripened cheese.</title>
        <authorList>
            <consortium name="US DOE Joint Genome Institute (JGI-PGF)"/>
            <person name="Walter F."/>
            <person name="Albersmeier A."/>
            <person name="Kalinowski J."/>
            <person name="Ruckert C."/>
        </authorList>
    </citation>
    <scope>NUCLEOTIDE SEQUENCE</scope>
    <source>
        <strain evidence="3">VKM B-2347</strain>
    </source>
</reference>
<dbReference type="NCBIfam" id="TIGR01444">
    <property type="entry name" value="fkbM_fam"/>
    <property type="match status" value="1"/>
</dbReference>
<reference evidence="3" key="2">
    <citation type="submission" date="2023-01" db="EMBL/GenBank/DDBJ databases">
        <authorList>
            <person name="Sun Q."/>
            <person name="Evtushenko L."/>
        </authorList>
    </citation>
    <scope>NUCLEOTIDE SEQUENCE</scope>
    <source>
        <strain evidence="3">VKM B-2347</strain>
    </source>
</reference>
<evidence type="ECO:0000259" key="2">
    <source>
        <dbReference type="Pfam" id="PF05050"/>
    </source>
</evidence>
<evidence type="ECO:0000313" key="4">
    <source>
        <dbReference type="Proteomes" id="UP001143372"/>
    </source>
</evidence>
<dbReference type="AlphaFoldDB" id="A0A9W6MTV1"/>
<dbReference type="Proteomes" id="UP001143372">
    <property type="component" value="Unassembled WGS sequence"/>
</dbReference>
<dbReference type="InterPro" id="IPR029063">
    <property type="entry name" value="SAM-dependent_MTases_sf"/>
</dbReference>
<accession>A0A9W6MTV1</accession>
<dbReference type="InterPro" id="IPR006342">
    <property type="entry name" value="FkbM_mtfrase"/>
</dbReference>
<protein>
    <recommendedName>
        <fullName evidence="2">Methyltransferase FkbM domain-containing protein</fullName>
    </recommendedName>
</protein>
<dbReference type="InterPro" id="IPR052514">
    <property type="entry name" value="SAM-dependent_MTase"/>
</dbReference>
<name>A0A9W6MTV1_9HYPH</name>
<evidence type="ECO:0000256" key="1">
    <source>
        <dbReference type="SAM" id="MobiDB-lite"/>
    </source>
</evidence>
<dbReference type="EMBL" id="BSFI01000002">
    <property type="protein sequence ID" value="GLK66744.1"/>
    <property type="molecule type" value="Genomic_DNA"/>
</dbReference>
<gene>
    <name evidence="3" type="ORF">GCM10008179_03820</name>
</gene>
<comment type="caution">
    <text evidence="3">The sequence shown here is derived from an EMBL/GenBank/DDBJ whole genome shotgun (WGS) entry which is preliminary data.</text>
</comment>
<feature type="domain" description="Methyltransferase FkbM" evidence="2">
    <location>
        <begin position="68"/>
        <end position="226"/>
    </location>
</feature>
<dbReference type="Pfam" id="PF05050">
    <property type="entry name" value="Methyltransf_21"/>
    <property type="match status" value="1"/>
</dbReference>
<proteinExistence type="predicted"/>
<dbReference type="Gene3D" id="3.40.50.150">
    <property type="entry name" value="Vaccinia Virus protein VP39"/>
    <property type="match status" value="1"/>
</dbReference>
<feature type="region of interest" description="Disordered" evidence="1">
    <location>
        <begin position="304"/>
        <end position="325"/>
    </location>
</feature>
<organism evidence="3 4">
    <name type="scientific">Hansschlegelia plantiphila</name>
    <dbReference type="NCBI Taxonomy" id="374655"/>
    <lineage>
        <taxon>Bacteria</taxon>
        <taxon>Pseudomonadati</taxon>
        <taxon>Pseudomonadota</taxon>
        <taxon>Alphaproteobacteria</taxon>
        <taxon>Hyphomicrobiales</taxon>
        <taxon>Methylopilaceae</taxon>
        <taxon>Hansschlegelia</taxon>
    </lineage>
</organism>
<evidence type="ECO:0000313" key="3">
    <source>
        <dbReference type="EMBL" id="GLK66744.1"/>
    </source>
</evidence>
<dbReference type="PANTHER" id="PTHR34203:SF15">
    <property type="entry name" value="SLL1173 PROTEIN"/>
    <property type="match status" value="1"/>
</dbReference>
<dbReference type="RefSeq" id="WP_271167006.1">
    <property type="nucleotide sequence ID" value="NZ_BSFI01000002.1"/>
</dbReference>
<keyword evidence="4" id="KW-1185">Reference proteome</keyword>
<dbReference type="PANTHER" id="PTHR34203">
    <property type="entry name" value="METHYLTRANSFERASE, FKBM FAMILY PROTEIN"/>
    <property type="match status" value="1"/>
</dbReference>
<sequence length="325" mass="35603">MTLLVQTPRNDAVIRKFGSYRSRMNALTGAGTNIQRRLSRGGLANYEPDLQATLLTLAQSDRQRVFYDVGAHIGLFSALLSTVYRGTGLQAYAFEPTPSTFARAVKLRDRNRLGYMVMPIAVSDSVGEAHLYLSTKAETSNSLNSGFRPGSTAVSVRCETIDSVVAGGAPAPTLMKIDVETFEPQVLSGAMDTITRHTPWITCEFLASADEGRLRVALQRLERVGYLFYRIVPETPWSPCTPAQVLAKRSSASGSRDWLAAPKPLSNAFFTRFQAWLEAVKKCTLATNTVTDDRAAVKVLTQETWNSDNSSSPRTGANELLNVSR</sequence>
<dbReference type="SUPFAM" id="SSF53335">
    <property type="entry name" value="S-adenosyl-L-methionine-dependent methyltransferases"/>
    <property type="match status" value="1"/>
</dbReference>